<sequence length="544" mass="61015">MPNIPHSRACDSTSINEQNGALRTPAPKNIQPSDATRRDDTNSSLPARKRPRNESPSQAYNNTSDNVAISKSSFDDMVNRVHQLENADAARNTILERLMERLESLEAKNLTLKQKVARLESKSNWMCSRWEGNPVCTCSFHSKRHSFRTTHLSSPSRFYLPSSSFIHLHLYSSISIILLCISLNRAAISVYPARIPNNTMVEKYVNKPGQWLSGGGEYTSRNDKSEAYCCPCVVYGRARSLLDDAVDYRNGNCYAQEGHVSKAPFYSIFSDYCCSFAFFCVPFYAGFIASLRGDVRQFYDIEGTSNQDYCKSCLNPCMTLVQIENEIEQRQSRRRHSECCGYKPEPPMTSSSSSSSRSHSKSHTPDSEADESLPCIPEDSSEATPTTLSAVSSRRSSIKPRERSIARDPLAPTDATLVHSHNLAKDPMGPTYRTSGNHKLRQDTFAPTYPPSIHQLRTDTKAPASPPAIHQHDLFEDASETYPAQPNGHDIGFDQVETFRASPEHQLRQDKMTPGSFPTSHNIHRDLVSRRARSPRPHTIEADE</sequence>
<proteinExistence type="predicted"/>
<dbReference type="OrthoDB" id="1045822at2759"/>
<feature type="region of interest" description="Disordered" evidence="2">
    <location>
        <begin position="335"/>
        <end position="430"/>
    </location>
</feature>
<feature type="coiled-coil region" evidence="1">
    <location>
        <begin position="95"/>
        <end position="122"/>
    </location>
</feature>
<evidence type="ECO:0000256" key="1">
    <source>
        <dbReference type="SAM" id="Coils"/>
    </source>
</evidence>
<feature type="compositionally biased region" description="Basic and acidic residues" evidence="2">
    <location>
        <begin position="502"/>
        <end position="511"/>
    </location>
</feature>
<feature type="compositionally biased region" description="Polar residues" evidence="2">
    <location>
        <begin position="382"/>
        <end position="395"/>
    </location>
</feature>
<organism evidence="3 4">
    <name type="scientific">Fusarium tricinctum</name>
    <dbReference type="NCBI Taxonomy" id="61284"/>
    <lineage>
        <taxon>Eukaryota</taxon>
        <taxon>Fungi</taxon>
        <taxon>Dikarya</taxon>
        <taxon>Ascomycota</taxon>
        <taxon>Pezizomycotina</taxon>
        <taxon>Sordariomycetes</taxon>
        <taxon>Hypocreomycetidae</taxon>
        <taxon>Hypocreales</taxon>
        <taxon>Nectriaceae</taxon>
        <taxon>Fusarium</taxon>
        <taxon>Fusarium tricinctum species complex</taxon>
    </lineage>
</organism>
<feature type="region of interest" description="Disordered" evidence="2">
    <location>
        <begin position="501"/>
        <end position="544"/>
    </location>
</feature>
<dbReference type="EMBL" id="JAGPXF010000001">
    <property type="protein sequence ID" value="KAH7262940.1"/>
    <property type="molecule type" value="Genomic_DNA"/>
</dbReference>
<name>A0A8K0SA31_9HYPO</name>
<feature type="compositionally biased region" description="Polar residues" evidence="2">
    <location>
        <begin position="10"/>
        <end position="21"/>
    </location>
</feature>
<protein>
    <submittedName>
        <fullName evidence="3">Uncharacterized protein</fullName>
    </submittedName>
</protein>
<reference evidence="3" key="1">
    <citation type="journal article" date="2021" name="Nat. Commun.">
        <title>Genetic determinants of endophytism in the Arabidopsis root mycobiome.</title>
        <authorList>
            <person name="Mesny F."/>
            <person name="Miyauchi S."/>
            <person name="Thiergart T."/>
            <person name="Pickel B."/>
            <person name="Atanasova L."/>
            <person name="Karlsson M."/>
            <person name="Huettel B."/>
            <person name="Barry K.W."/>
            <person name="Haridas S."/>
            <person name="Chen C."/>
            <person name="Bauer D."/>
            <person name="Andreopoulos W."/>
            <person name="Pangilinan J."/>
            <person name="LaButti K."/>
            <person name="Riley R."/>
            <person name="Lipzen A."/>
            <person name="Clum A."/>
            <person name="Drula E."/>
            <person name="Henrissat B."/>
            <person name="Kohler A."/>
            <person name="Grigoriev I.V."/>
            <person name="Martin F.M."/>
            <person name="Hacquard S."/>
        </authorList>
    </citation>
    <scope>NUCLEOTIDE SEQUENCE</scope>
    <source>
        <strain evidence="3">MPI-SDFR-AT-0068</strain>
    </source>
</reference>
<keyword evidence="1" id="KW-0175">Coiled coil</keyword>
<comment type="caution">
    <text evidence="3">The sequence shown here is derived from an EMBL/GenBank/DDBJ whole genome shotgun (WGS) entry which is preliminary data.</text>
</comment>
<evidence type="ECO:0000313" key="3">
    <source>
        <dbReference type="EMBL" id="KAH7262940.1"/>
    </source>
</evidence>
<evidence type="ECO:0000256" key="2">
    <source>
        <dbReference type="SAM" id="MobiDB-lite"/>
    </source>
</evidence>
<dbReference type="Proteomes" id="UP000813427">
    <property type="component" value="Unassembled WGS sequence"/>
</dbReference>
<accession>A0A8K0SA31</accession>
<dbReference type="AlphaFoldDB" id="A0A8K0SA31"/>
<feature type="compositionally biased region" description="Polar residues" evidence="2">
    <location>
        <begin position="54"/>
        <end position="67"/>
    </location>
</feature>
<evidence type="ECO:0000313" key="4">
    <source>
        <dbReference type="Proteomes" id="UP000813427"/>
    </source>
</evidence>
<gene>
    <name evidence="3" type="ORF">BKA59DRAFT_540423</name>
</gene>
<dbReference type="Pfam" id="PF04749">
    <property type="entry name" value="PLAC8"/>
    <property type="match status" value="1"/>
</dbReference>
<dbReference type="InterPro" id="IPR006461">
    <property type="entry name" value="PLAC_motif_containing"/>
</dbReference>
<feature type="region of interest" description="Disordered" evidence="2">
    <location>
        <begin position="1"/>
        <end position="67"/>
    </location>
</feature>
<keyword evidence="4" id="KW-1185">Reference proteome</keyword>